<dbReference type="GO" id="GO:0016020">
    <property type="term" value="C:membrane"/>
    <property type="evidence" value="ECO:0007669"/>
    <property type="project" value="TreeGrafter"/>
</dbReference>
<evidence type="ECO:0000259" key="1">
    <source>
        <dbReference type="Pfam" id="PF00561"/>
    </source>
</evidence>
<dbReference type="EMBL" id="CP099422">
    <property type="protein sequence ID" value="USW53569.1"/>
    <property type="molecule type" value="Genomic_DNA"/>
</dbReference>
<dbReference type="InterPro" id="IPR050266">
    <property type="entry name" value="AB_hydrolase_sf"/>
</dbReference>
<dbReference type="PRINTS" id="PR00412">
    <property type="entry name" value="EPOXHYDRLASE"/>
</dbReference>
<dbReference type="GO" id="GO:0046464">
    <property type="term" value="P:acylglycerol catabolic process"/>
    <property type="evidence" value="ECO:0007669"/>
    <property type="project" value="TreeGrafter"/>
</dbReference>
<protein>
    <submittedName>
        <fullName evidence="2">Alpha/beta hydrolase-1, epoxide hydrolase</fullName>
    </submittedName>
</protein>
<dbReference type="GO" id="GO:0047372">
    <property type="term" value="F:monoacylglycerol lipase activity"/>
    <property type="evidence" value="ECO:0007669"/>
    <property type="project" value="TreeGrafter"/>
</dbReference>
<dbReference type="InterPro" id="IPR029058">
    <property type="entry name" value="AB_hydrolase_fold"/>
</dbReference>
<dbReference type="Gene3D" id="3.40.50.1820">
    <property type="entry name" value="alpha/beta hydrolase"/>
    <property type="match status" value="1"/>
</dbReference>
<proteinExistence type="predicted"/>
<dbReference type="PRINTS" id="PR00111">
    <property type="entry name" value="ABHYDROLASE"/>
</dbReference>
<dbReference type="Proteomes" id="UP001056384">
    <property type="component" value="Chromosome 5"/>
</dbReference>
<feature type="domain" description="AB hydrolase-1" evidence="1">
    <location>
        <begin position="29"/>
        <end position="315"/>
    </location>
</feature>
<gene>
    <name evidence="2" type="ORF">Slin15195_G068880</name>
</gene>
<dbReference type="PANTHER" id="PTHR43798">
    <property type="entry name" value="MONOACYLGLYCEROL LIPASE"/>
    <property type="match status" value="1"/>
</dbReference>
<dbReference type="AlphaFoldDB" id="A0A9Q9AQG9"/>
<name>A0A9Q9AQG9_9PEZI</name>
<evidence type="ECO:0000313" key="2">
    <source>
        <dbReference type="EMBL" id="USW53569.1"/>
    </source>
</evidence>
<dbReference type="InterPro" id="IPR000073">
    <property type="entry name" value="AB_hydrolase_1"/>
</dbReference>
<keyword evidence="2" id="KW-0378">Hydrolase</keyword>
<dbReference type="PANTHER" id="PTHR43798:SF33">
    <property type="entry name" value="HYDROLASE, PUTATIVE (AFU_ORTHOLOGUE AFUA_2G14860)-RELATED"/>
    <property type="match status" value="1"/>
</dbReference>
<dbReference type="SUPFAM" id="SSF53474">
    <property type="entry name" value="alpha/beta-Hydrolases"/>
    <property type="match status" value="1"/>
</dbReference>
<reference evidence="2" key="1">
    <citation type="submission" date="2022-06" db="EMBL/GenBank/DDBJ databases">
        <title>Complete genome sequences of two strains of the flax pathogen Septoria linicola.</title>
        <authorList>
            <person name="Lapalu N."/>
            <person name="Simon A."/>
            <person name="Demenou B."/>
            <person name="Paumier D."/>
            <person name="Guillot M.-P."/>
            <person name="Gout L."/>
            <person name="Valade R."/>
        </authorList>
    </citation>
    <scope>NUCLEOTIDE SEQUENCE</scope>
    <source>
        <strain evidence="2">SE15195</strain>
    </source>
</reference>
<evidence type="ECO:0000313" key="3">
    <source>
        <dbReference type="Proteomes" id="UP001056384"/>
    </source>
</evidence>
<dbReference type="Pfam" id="PF00561">
    <property type="entry name" value="Abhydrolase_1"/>
    <property type="match status" value="1"/>
</dbReference>
<accession>A0A9Q9AQG9</accession>
<sequence length="333" mass="36907">MCGLQQKSHRAGSGVNYNYYIAATQNKKPTLLLFHGCPDSSSVWNGLIRDYLLPNGFGVLNPDLIGYGHSDKPDDIDLYAGDSICKDIVSILDAENLSKVIVLGHDFGAYLASKMVAYHPDRLLGLITLGTAHNPPSPEPFDFEKIRAMQEQYLGYCSGWYFPLFASDRGYELMDANVGRMFTALHGGGARMKQVCCYPNAFEDWLKDGSGGKEAVMPYANTDEFRGEWTGRLKRDGFRAPMLWYKAVVESLTLAADQQALEAGNYMVKVPYLFVAALEDPLAPAVAVEGLKAQGLLPDVTVKQISASHWLMLEKARETGEAIISWLKDRFEE</sequence>
<keyword evidence="3" id="KW-1185">Reference proteome</keyword>
<organism evidence="2 3">
    <name type="scientific">Septoria linicola</name>
    <dbReference type="NCBI Taxonomy" id="215465"/>
    <lineage>
        <taxon>Eukaryota</taxon>
        <taxon>Fungi</taxon>
        <taxon>Dikarya</taxon>
        <taxon>Ascomycota</taxon>
        <taxon>Pezizomycotina</taxon>
        <taxon>Dothideomycetes</taxon>
        <taxon>Dothideomycetidae</taxon>
        <taxon>Mycosphaerellales</taxon>
        <taxon>Mycosphaerellaceae</taxon>
        <taxon>Septoria</taxon>
    </lineage>
</organism>
<dbReference type="InterPro" id="IPR000639">
    <property type="entry name" value="Epox_hydrolase-like"/>
</dbReference>